<dbReference type="Proteomes" id="UP000516361">
    <property type="component" value="Chromosome"/>
</dbReference>
<reference evidence="3 4" key="1">
    <citation type="submission" date="2018-06" db="EMBL/GenBank/DDBJ databases">
        <title>Genome sequencing of Oceanotoga sp. sy52.</title>
        <authorList>
            <person name="Mori K."/>
        </authorList>
    </citation>
    <scope>NUCLEOTIDE SEQUENCE [LARGE SCALE GENOMIC DNA]</scope>
    <source>
        <strain evidence="4">sy52</strain>
    </source>
</reference>
<evidence type="ECO:0000259" key="2">
    <source>
        <dbReference type="Pfam" id="PF00497"/>
    </source>
</evidence>
<keyword evidence="4" id="KW-1185">Reference proteome</keyword>
<dbReference type="EMBL" id="AP018712">
    <property type="protein sequence ID" value="BBE30867.1"/>
    <property type="molecule type" value="Genomic_DNA"/>
</dbReference>
<protein>
    <recommendedName>
        <fullName evidence="2">Solute-binding protein family 3/N-terminal domain-containing protein</fullName>
    </recommendedName>
</protein>
<dbReference type="RefSeq" id="WP_190615934.1">
    <property type="nucleotide sequence ID" value="NZ_AP018712.1"/>
</dbReference>
<dbReference type="SUPFAM" id="SSF53850">
    <property type="entry name" value="Periplasmic binding protein-like II"/>
    <property type="match status" value="1"/>
</dbReference>
<accession>A0A7G1G7G1</accession>
<proteinExistence type="predicted"/>
<dbReference type="InParanoid" id="A0A7G1G7G1"/>
<feature type="domain" description="Solute-binding protein family 3/N-terminal" evidence="2">
    <location>
        <begin position="102"/>
        <end position="301"/>
    </location>
</feature>
<dbReference type="PANTHER" id="PTHR35936">
    <property type="entry name" value="MEMBRANE-BOUND LYTIC MUREIN TRANSGLYCOSYLASE F"/>
    <property type="match status" value="1"/>
</dbReference>
<keyword evidence="1" id="KW-0732">Signal</keyword>
<dbReference type="AlphaFoldDB" id="A0A7G1G7G1"/>
<organism evidence="3 4">
    <name type="scientific">Tepiditoga spiralis</name>
    <dbReference type="NCBI Taxonomy" id="2108365"/>
    <lineage>
        <taxon>Bacteria</taxon>
        <taxon>Thermotogati</taxon>
        <taxon>Thermotogota</taxon>
        <taxon>Thermotogae</taxon>
        <taxon>Petrotogales</taxon>
        <taxon>Petrotogaceae</taxon>
        <taxon>Tepiditoga</taxon>
    </lineage>
</organism>
<dbReference type="PANTHER" id="PTHR35936:SF17">
    <property type="entry name" value="ARGININE-BINDING EXTRACELLULAR PROTEIN ARTP"/>
    <property type="match status" value="1"/>
</dbReference>
<evidence type="ECO:0000313" key="3">
    <source>
        <dbReference type="EMBL" id="BBE30867.1"/>
    </source>
</evidence>
<sequence>MKKVLFIIVVLFLSQVFQARTLKEIIDSGYLIIGIRNLRTSTIYQPENKENPGFCYELAKTYADYLNVKLKVHIVNLFSDYWKKDGELIFKSDKNVTPDIYNKVDIVADIITVTDKRKKYVNMIPFAENTELLFGRKESNIKKYEDLKGKKVLLLESMSFYTIFIDELKKRSIRYGFNKVYFEKDNSLHYFEKNNVFFKDKVNILLIPQDYTIPKFGFYYQVLLKNTDVSILDSFSFFPKWFNTYSLKENLKPLFPERDKIGYLSFCTSYETKELNKSLSNFISFMKKTDKYNLLFEKYIGIGYNDYKNILNVGD</sequence>
<dbReference type="Gene3D" id="3.40.190.10">
    <property type="entry name" value="Periplasmic binding protein-like II"/>
    <property type="match status" value="1"/>
</dbReference>
<name>A0A7G1G7G1_9BACT</name>
<gene>
    <name evidence="3" type="ORF">OSSY52_10080</name>
</gene>
<evidence type="ECO:0000256" key="1">
    <source>
        <dbReference type="ARBA" id="ARBA00022729"/>
    </source>
</evidence>
<evidence type="ECO:0000313" key="4">
    <source>
        <dbReference type="Proteomes" id="UP000516361"/>
    </source>
</evidence>
<dbReference type="KEGG" id="ocy:OSSY52_10080"/>
<dbReference type="InterPro" id="IPR001638">
    <property type="entry name" value="Solute-binding_3/MltF_N"/>
</dbReference>
<dbReference type="Pfam" id="PF00497">
    <property type="entry name" value="SBP_bac_3"/>
    <property type="match status" value="1"/>
</dbReference>